<evidence type="ECO:0000313" key="3">
    <source>
        <dbReference type="EMBL" id="NDK91132.1"/>
    </source>
</evidence>
<keyword evidence="4" id="KW-1185">Reference proteome</keyword>
<dbReference type="AlphaFoldDB" id="A0A7K3LSF0"/>
<sequence>MTSRERPVMLLPAPTDPADPSVIRWRVGPGLVRMDGEVPATQLPGELRALVDAGVLEAVRVQPGRVDTRLAAGHDPRTDGSAVRDALFTVLSRPGGWPVADVTPAVAATAPSGHRLDDAVQAGADAELADGVRSVLAGEFGGYTASHGGRVELVDVVGGVVTVRMGGTCHGCAAATVTLRQNLAIRLRSLPGFTELRSIG</sequence>
<reference evidence="3 4" key="1">
    <citation type="submission" date="2020-01" db="EMBL/GenBank/DDBJ databases">
        <title>Investigation of new actinobacteria for the biodesulphurisation of diesel fuel.</title>
        <authorList>
            <person name="Athi Narayanan S.M."/>
        </authorList>
    </citation>
    <scope>NUCLEOTIDE SEQUENCE [LARGE SCALE GENOMIC DNA]</scope>
    <source>
        <strain evidence="3 4">213E</strain>
    </source>
</reference>
<dbReference type="SUPFAM" id="SSF117916">
    <property type="entry name" value="Fe-S cluster assembly (FSCA) domain-like"/>
    <property type="match status" value="1"/>
</dbReference>
<comment type="caution">
    <text evidence="3">The sequence shown here is derived from an EMBL/GenBank/DDBJ whole genome shotgun (WGS) entry which is preliminary data.</text>
</comment>
<gene>
    <name evidence="3" type="ORF">GYA93_16300</name>
</gene>
<feature type="domain" description="NIF system FeS cluster assembly NifU C-terminal" evidence="2">
    <location>
        <begin position="143"/>
        <end position="184"/>
    </location>
</feature>
<evidence type="ECO:0000256" key="1">
    <source>
        <dbReference type="ARBA" id="ARBA00049958"/>
    </source>
</evidence>
<dbReference type="Proteomes" id="UP000466307">
    <property type="component" value="Unassembled WGS sequence"/>
</dbReference>
<dbReference type="GO" id="GO:0005506">
    <property type="term" value="F:iron ion binding"/>
    <property type="evidence" value="ECO:0007669"/>
    <property type="project" value="InterPro"/>
</dbReference>
<dbReference type="Pfam" id="PF01106">
    <property type="entry name" value="NifU"/>
    <property type="match status" value="1"/>
</dbReference>
<accession>A0A7K3LSF0</accession>
<organism evidence="3 4">
    <name type="scientific">Gordonia desulfuricans</name>
    <dbReference type="NCBI Taxonomy" id="89051"/>
    <lineage>
        <taxon>Bacteria</taxon>
        <taxon>Bacillati</taxon>
        <taxon>Actinomycetota</taxon>
        <taxon>Actinomycetes</taxon>
        <taxon>Mycobacteriales</taxon>
        <taxon>Gordoniaceae</taxon>
        <taxon>Gordonia</taxon>
    </lineage>
</organism>
<protein>
    <recommendedName>
        <fullName evidence="2">NIF system FeS cluster assembly NifU C-terminal domain-containing protein</fullName>
    </recommendedName>
</protein>
<evidence type="ECO:0000259" key="2">
    <source>
        <dbReference type="Pfam" id="PF01106"/>
    </source>
</evidence>
<proteinExistence type="predicted"/>
<dbReference type="Gene3D" id="3.30.300.130">
    <property type="entry name" value="Fe-S cluster assembly (FSCA)"/>
    <property type="match status" value="1"/>
</dbReference>
<dbReference type="GO" id="GO:0051536">
    <property type="term" value="F:iron-sulfur cluster binding"/>
    <property type="evidence" value="ECO:0007669"/>
    <property type="project" value="InterPro"/>
</dbReference>
<dbReference type="InterPro" id="IPR034904">
    <property type="entry name" value="FSCA_dom_sf"/>
</dbReference>
<dbReference type="RefSeq" id="WP_059036772.1">
    <property type="nucleotide sequence ID" value="NZ_JAADZU010000057.1"/>
</dbReference>
<dbReference type="EMBL" id="JAADZU010000057">
    <property type="protein sequence ID" value="NDK91132.1"/>
    <property type="molecule type" value="Genomic_DNA"/>
</dbReference>
<dbReference type="GO" id="GO:0016226">
    <property type="term" value="P:iron-sulfur cluster assembly"/>
    <property type="evidence" value="ECO:0007669"/>
    <property type="project" value="InterPro"/>
</dbReference>
<comment type="function">
    <text evidence="1">May be involved in the formation or repair of [Fe-S] clusters present in iron-sulfur proteins.</text>
</comment>
<name>A0A7K3LSF0_9ACTN</name>
<dbReference type="InterPro" id="IPR001075">
    <property type="entry name" value="NIF_FeS_clus_asmbl_NifU_C"/>
</dbReference>
<evidence type="ECO:0000313" key="4">
    <source>
        <dbReference type="Proteomes" id="UP000466307"/>
    </source>
</evidence>